<feature type="compositionally biased region" description="Pro residues" evidence="1">
    <location>
        <begin position="61"/>
        <end position="76"/>
    </location>
</feature>
<dbReference type="EMBL" id="GDKF01006991">
    <property type="protein sequence ID" value="JAT71631.1"/>
    <property type="molecule type" value="Transcribed_RNA"/>
</dbReference>
<feature type="compositionally biased region" description="Low complexity" evidence="1">
    <location>
        <begin position="433"/>
        <end position="443"/>
    </location>
</feature>
<dbReference type="Gene3D" id="1.10.10.60">
    <property type="entry name" value="Homeodomain-like"/>
    <property type="match status" value="1"/>
</dbReference>
<accession>A0A1D1ZXP8</accession>
<feature type="compositionally biased region" description="Low complexity" evidence="1">
    <location>
        <begin position="232"/>
        <end position="288"/>
    </location>
</feature>
<reference evidence="2" key="1">
    <citation type="submission" date="2015-08" db="EMBL/GenBank/DDBJ databases">
        <authorList>
            <person name="Babu N.S."/>
            <person name="Beckwith C.J."/>
            <person name="Beseler K.G."/>
            <person name="Brison A."/>
            <person name="Carone J.V."/>
            <person name="Caskin T.P."/>
            <person name="Diamond M."/>
            <person name="Durham M.E."/>
            <person name="Foxe J.M."/>
            <person name="Go M."/>
            <person name="Henderson B.A."/>
            <person name="Jones I.B."/>
            <person name="McGettigan J.A."/>
            <person name="Micheletti S.J."/>
            <person name="Nasrallah M.E."/>
            <person name="Ortiz D."/>
            <person name="Piller C.R."/>
            <person name="Privatt S.R."/>
            <person name="Schneider S.L."/>
            <person name="Sharp S."/>
            <person name="Smith T.C."/>
            <person name="Stanton J.D."/>
            <person name="Ullery H.E."/>
            <person name="Wilson R.J."/>
            <person name="Serrano M.G."/>
            <person name="Buck G."/>
            <person name="Lee V."/>
            <person name="Wang Y."/>
            <person name="Carvalho R."/>
            <person name="Voegtly L."/>
            <person name="Shi R."/>
            <person name="Duckworth R."/>
            <person name="Johnson A."/>
            <person name="Loviza R."/>
            <person name="Walstead R."/>
            <person name="Shah Z."/>
            <person name="Kiflezghi M."/>
            <person name="Wade K."/>
            <person name="Ball S.L."/>
            <person name="Bradley K.W."/>
            <person name="Asai D.J."/>
            <person name="Bowman C.A."/>
            <person name="Russell D.A."/>
            <person name="Pope W.H."/>
            <person name="Jacobs-Sera D."/>
            <person name="Hendrix R.W."/>
            <person name="Hatfull G.F."/>
        </authorList>
    </citation>
    <scope>NUCLEOTIDE SEQUENCE</scope>
</reference>
<feature type="region of interest" description="Disordered" evidence="1">
    <location>
        <begin position="1"/>
        <end position="25"/>
    </location>
</feature>
<evidence type="ECO:0000313" key="2">
    <source>
        <dbReference type="EMBL" id="JAT71631.1"/>
    </source>
</evidence>
<feature type="compositionally biased region" description="Basic and acidic residues" evidence="1">
    <location>
        <begin position="631"/>
        <end position="650"/>
    </location>
</feature>
<evidence type="ECO:0008006" key="3">
    <source>
        <dbReference type="Google" id="ProtNLM"/>
    </source>
</evidence>
<feature type="compositionally biased region" description="Low complexity" evidence="1">
    <location>
        <begin position="91"/>
        <end position="114"/>
    </location>
</feature>
<feature type="region of interest" description="Disordered" evidence="1">
    <location>
        <begin position="409"/>
        <end position="465"/>
    </location>
</feature>
<proteinExistence type="predicted"/>
<evidence type="ECO:0000256" key="1">
    <source>
        <dbReference type="SAM" id="MobiDB-lite"/>
    </source>
</evidence>
<dbReference type="AlphaFoldDB" id="A0A1D1ZXP8"/>
<feature type="region of interest" description="Disordered" evidence="1">
    <location>
        <begin position="195"/>
        <end position="301"/>
    </location>
</feature>
<feature type="region of interest" description="Disordered" evidence="1">
    <location>
        <begin position="622"/>
        <end position="650"/>
    </location>
</feature>
<organism evidence="2">
    <name type="scientific">Auxenochlorella protothecoides</name>
    <name type="common">Green microalga</name>
    <name type="synonym">Chlorella protothecoides</name>
    <dbReference type="NCBI Taxonomy" id="3075"/>
    <lineage>
        <taxon>Eukaryota</taxon>
        <taxon>Viridiplantae</taxon>
        <taxon>Chlorophyta</taxon>
        <taxon>core chlorophytes</taxon>
        <taxon>Trebouxiophyceae</taxon>
        <taxon>Chlorellales</taxon>
        <taxon>Chlorellaceae</taxon>
        <taxon>Auxenochlorella</taxon>
    </lineage>
</organism>
<gene>
    <name evidence="2" type="ORF">g.27180</name>
</gene>
<name>A0A1D1ZXP8_AUXPR</name>
<feature type="region of interest" description="Disordered" evidence="1">
    <location>
        <begin position="39"/>
        <end position="146"/>
    </location>
</feature>
<protein>
    <recommendedName>
        <fullName evidence="3">SANT domain-containing protein</fullName>
    </recommendedName>
</protein>
<sequence>MRVKAPARPVEAPGQHNPSPYKLVGPQLTSLTLPLILCGPESLNLRPPSPPPPRAASAPPQSQPSAPPRPDTPPAPTLTASGRPQRKRKPTAAAAAAAEEASAAQAAAASQASRPARRRRPDADAATQPKATTPVLAPGGLPPRPVSHATLPVATLPGGVRSVGPWDFPRVRAFALCLASYDDLALLRGAAPAPGARIPHRLSPLTPSRAAAGPESEARQPAARPAPSTQVQRSGGASAQASSQAPSRPGSRQSSRATTPQPAAGSAAQAGAAAGIRGARARGGAASPAPSPPSAPGLAAPAPPQNCWNPGMEVVCGMTYVQPGVALAAAPPPPLTAGVPLRWRLGAASLPEAEPPAPERDPLARTLGLLRATARRAGRLTPRELAGGAGAGQRACLEALQRVHVARDGRRLARGPAAAVRRSARARRDPRAASRAHGAAATASDDDGEGGRARAGMTPADETDTRLGPECQVVVPPLRPRPAGGAGAGELRWLAGRVDVPVGATRDAGGVEDAAAPSMSPEARRAWIAAARDSLASRLGGEAAAALGLDRMGAALCPSFTPAEEAAVAEGMRALGRDFHAICARFLPHRAAGDLAAYYYNVLKIGASPAARAWLDEQHEAAAAQQAEAEAAEREREAEAARRAERQEAANKKRMLREAAAWVRAAGRAPAEANFNKPVVKERALRTARVLHALDAAGIPDDALPAPLRAAATPRTLLGCKLVAPDPRPAQLAPVCF</sequence>